<reference evidence="1 2" key="1">
    <citation type="submission" date="2024-07" db="EMBL/GenBank/DDBJ databases">
        <title>Section-level genome sequencing and comparative genomics of Aspergillus sections Usti and Cavernicolus.</title>
        <authorList>
            <consortium name="Lawrence Berkeley National Laboratory"/>
            <person name="Nybo J.L."/>
            <person name="Vesth T.C."/>
            <person name="Theobald S."/>
            <person name="Frisvad J.C."/>
            <person name="Larsen T.O."/>
            <person name="Kjaerboelling I."/>
            <person name="Rothschild-Mancinelli K."/>
            <person name="Lyhne E.K."/>
            <person name="Kogle M.E."/>
            <person name="Barry K."/>
            <person name="Clum A."/>
            <person name="Na H."/>
            <person name="Ledsgaard L."/>
            <person name="Lin J."/>
            <person name="Lipzen A."/>
            <person name="Kuo A."/>
            <person name="Riley R."/>
            <person name="Mondo S."/>
            <person name="LaButti K."/>
            <person name="Haridas S."/>
            <person name="Pangalinan J."/>
            <person name="Salamov A.A."/>
            <person name="Simmons B.A."/>
            <person name="Magnuson J.K."/>
            <person name="Chen J."/>
            <person name="Drula E."/>
            <person name="Henrissat B."/>
            <person name="Wiebenga A."/>
            <person name="Lubbers R.J."/>
            <person name="Gomes A.C."/>
            <person name="Macurrencykelacurrency M.R."/>
            <person name="Stajich J."/>
            <person name="Grigoriev I.V."/>
            <person name="Mortensen U.H."/>
            <person name="De vries R.P."/>
            <person name="Baker S.E."/>
            <person name="Andersen M.R."/>
        </authorList>
    </citation>
    <scope>NUCLEOTIDE SEQUENCE [LARGE SCALE GENOMIC DNA]</scope>
    <source>
        <strain evidence="1 2">CBS 756.74</strain>
    </source>
</reference>
<sequence length="191" mass="21570">MYGIVASGELIHLNKLTSNGEVLSLPVFLPDGEGLPPIWSSLRSIIHAIQTKVPPPADPEKCIMRQTRDFRVARMPLNHKWGLNSDGRPYEQPDDSPKAITNARLRRQYVERLPLLSPGNAECDRIICEESELEEDGLGCERPCPHPDLKESVQDVGYRSDLTMMAMLQARKRGMSCCDAILRTHDTTWDY</sequence>
<dbReference type="GeneID" id="98162061"/>
<evidence type="ECO:0000313" key="2">
    <source>
        <dbReference type="Proteomes" id="UP001610444"/>
    </source>
</evidence>
<dbReference type="RefSeq" id="XP_070894495.1">
    <property type="nucleotide sequence ID" value="XM_071046897.1"/>
</dbReference>
<name>A0ABR4JMP7_9EURO</name>
<gene>
    <name evidence="1" type="ORF">BJX68DRAFT_271187</name>
</gene>
<proteinExistence type="predicted"/>
<dbReference type="Proteomes" id="UP001610444">
    <property type="component" value="Unassembled WGS sequence"/>
</dbReference>
<accession>A0ABR4JMP7</accession>
<comment type="caution">
    <text evidence="1">The sequence shown here is derived from an EMBL/GenBank/DDBJ whole genome shotgun (WGS) entry which is preliminary data.</text>
</comment>
<keyword evidence="2" id="KW-1185">Reference proteome</keyword>
<evidence type="ECO:0000313" key="1">
    <source>
        <dbReference type="EMBL" id="KAL2841309.1"/>
    </source>
</evidence>
<organism evidence="1 2">
    <name type="scientific">Aspergillus pseudodeflectus</name>
    <dbReference type="NCBI Taxonomy" id="176178"/>
    <lineage>
        <taxon>Eukaryota</taxon>
        <taxon>Fungi</taxon>
        <taxon>Dikarya</taxon>
        <taxon>Ascomycota</taxon>
        <taxon>Pezizomycotina</taxon>
        <taxon>Eurotiomycetes</taxon>
        <taxon>Eurotiomycetidae</taxon>
        <taxon>Eurotiales</taxon>
        <taxon>Aspergillaceae</taxon>
        <taxon>Aspergillus</taxon>
        <taxon>Aspergillus subgen. Nidulantes</taxon>
    </lineage>
</organism>
<protein>
    <submittedName>
        <fullName evidence="1">Uncharacterized protein</fullName>
    </submittedName>
</protein>
<dbReference type="EMBL" id="JBFXLR010000058">
    <property type="protein sequence ID" value="KAL2841309.1"/>
    <property type="molecule type" value="Genomic_DNA"/>
</dbReference>